<feature type="transmembrane region" description="Helical" evidence="6">
    <location>
        <begin position="78"/>
        <end position="102"/>
    </location>
</feature>
<evidence type="ECO:0000256" key="4">
    <source>
        <dbReference type="ARBA" id="ARBA00022989"/>
    </source>
</evidence>
<comment type="caution">
    <text evidence="7">The sequence shown here is derived from an EMBL/GenBank/DDBJ whole genome shotgun (WGS) entry which is preliminary data.</text>
</comment>
<reference evidence="7 8" key="1">
    <citation type="submission" date="2019-03" db="EMBL/GenBank/DDBJ databases">
        <title>Single cell metagenomics reveals metabolic interactions within the superorganism composed of flagellate Streblomastix strix and complex community of Bacteroidetes bacteria on its surface.</title>
        <authorList>
            <person name="Treitli S.C."/>
            <person name="Kolisko M."/>
            <person name="Husnik F."/>
            <person name="Keeling P."/>
            <person name="Hampl V."/>
        </authorList>
    </citation>
    <scope>NUCLEOTIDE SEQUENCE [LARGE SCALE GENOMIC DNA]</scope>
    <source>
        <strain evidence="7">ST1C</strain>
    </source>
</reference>
<evidence type="ECO:0000313" key="7">
    <source>
        <dbReference type="EMBL" id="KAA6376391.1"/>
    </source>
</evidence>
<dbReference type="GO" id="GO:0016787">
    <property type="term" value="F:hydrolase activity"/>
    <property type="evidence" value="ECO:0007669"/>
    <property type="project" value="TreeGrafter"/>
</dbReference>
<dbReference type="PANTHER" id="PTHR31885:SF6">
    <property type="entry name" value="GH04784P"/>
    <property type="match status" value="1"/>
</dbReference>
<feature type="transmembrane region" description="Helical" evidence="6">
    <location>
        <begin position="108"/>
        <end position="132"/>
    </location>
</feature>
<protein>
    <recommendedName>
        <fullName evidence="9">YhhN-like protein</fullName>
    </recommendedName>
</protein>
<evidence type="ECO:0000313" key="8">
    <source>
        <dbReference type="Proteomes" id="UP000324800"/>
    </source>
</evidence>
<feature type="transmembrane region" description="Helical" evidence="6">
    <location>
        <begin position="12"/>
        <end position="35"/>
    </location>
</feature>
<dbReference type="GO" id="GO:0016020">
    <property type="term" value="C:membrane"/>
    <property type="evidence" value="ECO:0007669"/>
    <property type="project" value="UniProtKB-SubCell"/>
</dbReference>
<name>A0A5J4V2T4_9EUKA</name>
<evidence type="ECO:0000256" key="5">
    <source>
        <dbReference type="ARBA" id="ARBA00023136"/>
    </source>
</evidence>
<sequence length="255" mass="29612">MVDNIWRSIEILIYILQIISVVLYFVSLELNLYQLEYYTKIIPLLLLIPLVLTTWRRMLFTLGLILTGLGDIFLNQNIWGMSHAIGAIFFILGYISTAFGFYPYKEGYQIGVFTESFLMMLTCSTCVFLIVYRSIKDNIWDVISCIVLLLIHSIVVPSYVAQPIKSYRCYNCQKMGFYGAIIVCLSDYMLIIDVGYKINEGKQGRDGIISAFPLRDYVVMLTYYAGQFMIAWSTRQWSCAERKKLRQTINEQKDR</sequence>
<keyword evidence="5 6" id="KW-0472">Membrane</keyword>
<evidence type="ECO:0008006" key="9">
    <source>
        <dbReference type="Google" id="ProtNLM"/>
    </source>
</evidence>
<organism evidence="7 8">
    <name type="scientific">Streblomastix strix</name>
    <dbReference type="NCBI Taxonomy" id="222440"/>
    <lineage>
        <taxon>Eukaryota</taxon>
        <taxon>Metamonada</taxon>
        <taxon>Preaxostyla</taxon>
        <taxon>Oxymonadida</taxon>
        <taxon>Streblomastigidae</taxon>
        <taxon>Streblomastix</taxon>
    </lineage>
</organism>
<comment type="subcellular location">
    <subcellularLocation>
        <location evidence="1">Membrane</location>
        <topology evidence="1">Multi-pass membrane protein</topology>
    </subcellularLocation>
</comment>
<evidence type="ECO:0000256" key="2">
    <source>
        <dbReference type="ARBA" id="ARBA00007375"/>
    </source>
</evidence>
<keyword evidence="4 6" id="KW-1133">Transmembrane helix</keyword>
<dbReference type="AlphaFoldDB" id="A0A5J4V2T4"/>
<feature type="transmembrane region" description="Helical" evidence="6">
    <location>
        <begin position="175"/>
        <end position="196"/>
    </location>
</feature>
<comment type="similarity">
    <text evidence="2">Belongs to the TMEM86 family.</text>
</comment>
<accession>A0A5J4V2T4</accession>
<dbReference type="Proteomes" id="UP000324800">
    <property type="component" value="Unassembled WGS sequence"/>
</dbReference>
<feature type="transmembrane region" description="Helical" evidence="6">
    <location>
        <begin position="41"/>
        <end position="66"/>
    </location>
</feature>
<keyword evidence="3 6" id="KW-0812">Transmembrane</keyword>
<feature type="transmembrane region" description="Helical" evidence="6">
    <location>
        <begin position="139"/>
        <end position="160"/>
    </location>
</feature>
<dbReference type="PANTHER" id="PTHR31885">
    <property type="entry name" value="GH04784P"/>
    <property type="match status" value="1"/>
</dbReference>
<dbReference type="Pfam" id="PF07947">
    <property type="entry name" value="YhhN"/>
    <property type="match status" value="1"/>
</dbReference>
<evidence type="ECO:0000256" key="1">
    <source>
        <dbReference type="ARBA" id="ARBA00004141"/>
    </source>
</evidence>
<evidence type="ECO:0000256" key="6">
    <source>
        <dbReference type="SAM" id="Phobius"/>
    </source>
</evidence>
<evidence type="ECO:0000256" key="3">
    <source>
        <dbReference type="ARBA" id="ARBA00022692"/>
    </source>
</evidence>
<dbReference type="InterPro" id="IPR012506">
    <property type="entry name" value="TMEM86B-like"/>
</dbReference>
<dbReference type="EMBL" id="SNRW01010558">
    <property type="protein sequence ID" value="KAA6376391.1"/>
    <property type="molecule type" value="Genomic_DNA"/>
</dbReference>
<gene>
    <name evidence="7" type="ORF">EZS28_028081</name>
</gene>
<proteinExistence type="inferred from homology"/>